<organism evidence="10 11">
    <name type="scientific">Kocuria marina subsp. indica</name>
    <dbReference type="NCBI Taxonomy" id="1049583"/>
    <lineage>
        <taxon>Bacteria</taxon>
        <taxon>Bacillati</taxon>
        <taxon>Actinomycetota</taxon>
        <taxon>Actinomycetes</taxon>
        <taxon>Micrococcales</taxon>
        <taxon>Micrococcaceae</taxon>
        <taxon>Kocuria</taxon>
    </lineage>
</organism>
<comment type="subcellular location">
    <subcellularLocation>
        <location evidence="1">Cell membrane</location>
        <topology evidence="1">Multi-pass membrane protein</topology>
    </subcellularLocation>
    <subcellularLocation>
        <location evidence="7">Membrane</location>
        <topology evidence="7">Multi-pass membrane protein</topology>
    </subcellularLocation>
</comment>
<feature type="transmembrane region" description="Helical" evidence="8">
    <location>
        <begin position="78"/>
        <end position="99"/>
    </location>
</feature>
<accession>A0A6N9QWT9</accession>
<dbReference type="InterPro" id="IPR003918">
    <property type="entry name" value="NADH_UbQ_OxRdtase"/>
</dbReference>
<evidence type="ECO:0000256" key="4">
    <source>
        <dbReference type="ARBA" id="ARBA00022692"/>
    </source>
</evidence>
<feature type="domain" description="NADH:quinone oxidoreductase/Mrp antiporter transmembrane" evidence="9">
    <location>
        <begin position="148"/>
        <end position="286"/>
    </location>
</feature>
<feature type="transmembrane region" description="Helical" evidence="8">
    <location>
        <begin position="37"/>
        <end position="58"/>
    </location>
</feature>
<dbReference type="Pfam" id="PF00361">
    <property type="entry name" value="Proton_antipo_M"/>
    <property type="match status" value="3"/>
</dbReference>
<keyword evidence="3" id="KW-1003">Cell membrane</keyword>
<feature type="transmembrane region" description="Helical" evidence="8">
    <location>
        <begin position="379"/>
        <end position="408"/>
    </location>
</feature>
<feature type="transmembrane region" description="Helical" evidence="8">
    <location>
        <begin position="183"/>
        <end position="204"/>
    </location>
</feature>
<protein>
    <submittedName>
        <fullName evidence="10">Oxidoreductase</fullName>
    </submittedName>
</protein>
<feature type="transmembrane region" description="Helical" evidence="8">
    <location>
        <begin position="339"/>
        <end position="359"/>
    </location>
</feature>
<dbReference type="Proteomes" id="UP000471026">
    <property type="component" value="Unassembled WGS sequence"/>
</dbReference>
<dbReference type="PANTHER" id="PTHR42703:SF1">
    <property type="entry name" value="NA(+)_H(+) ANTIPORTER SUBUNIT D1"/>
    <property type="match status" value="1"/>
</dbReference>
<keyword evidence="4 7" id="KW-0812">Transmembrane</keyword>
<dbReference type="PRINTS" id="PR01437">
    <property type="entry name" value="NUOXDRDTASE4"/>
</dbReference>
<evidence type="ECO:0000256" key="3">
    <source>
        <dbReference type="ARBA" id="ARBA00022475"/>
    </source>
</evidence>
<feature type="transmembrane region" description="Helical" evidence="8">
    <location>
        <begin position="305"/>
        <end position="327"/>
    </location>
</feature>
<evidence type="ECO:0000313" key="11">
    <source>
        <dbReference type="Proteomes" id="UP000471026"/>
    </source>
</evidence>
<evidence type="ECO:0000313" key="10">
    <source>
        <dbReference type="EMBL" id="NDO77384.1"/>
    </source>
</evidence>
<dbReference type="PANTHER" id="PTHR42703">
    <property type="entry name" value="NADH DEHYDROGENASE"/>
    <property type="match status" value="1"/>
</dbReference>
<evidence type="ECO:0000256" key="7">
    <source>
        <dbReference type="RuleBase" id="RU000320"/>
    </source>
</evidence>
<evidence type="ECO:0000256" key="6">
    <source>
        <dbReference type="ARBA" id="ARBA00023136"/>
    </source>
</evidence>
<feature type="transmembrane region" description="Helical" evidence="8">
    <location>
        <begin position="429"/>
        <end position="452"/>
    </location>
</feature>
<sequence>MTFTQFSLGALVLFPLLTASATVVCPHRVRRIVGPLTALGVAVFTVPVVAAVSGGHTVELALSDFRAPLGIMLRADGLSALFLCLATIVGSIVTLYAALLPKATGTQLVSTRPLTDDALPPTRWQGAHPAFWPLWLACWAGLNAVFVSGDLFNTYVGLELVGLTAVALVALGGKDAWPAALRYLFIAVLGSLLFLVAVGLLLSATGTLDIEQASRIIAEQPRTHPAVVLALALVSLGLALKLALVPLHRWLIPAHAGAPGTVSPLLSALVIKASLFVLLRCWVWLAAPGMAPSLDPSPDAPADALIELTVLTWLLGGLGALAVIVGSVMALKQSRLKPLIAYSTVAQVGYWFLFFPILLDPTSDSLEDRAVTTLADDAVLAGAVAGTVALALGHGIAKAGLFLAAGFLKDVYGTDEIDALRGAGKRHPVLVMAMGMCAVGLAGLPVSLGFTGKWQVATSAVGAGHYWMLAVLVLGTLLSAAYLLKALAPLLVAAEDDDSEVRLPERVLDATPLLPQFAPFALGTLTVVTGLLGAWSASVLEVGAPW</sequence>
<name>A0A6N9QWT9_9MICC</name>
<keyword evidence="5 8" id="KW-1133">Transmembrane helix</keyword>
<dbReference type="GO" id="GO:0005886">
    <property type="term" value="C:plasma membrane"/>
    <property type="evidence" value="ECO:0007669"/>
    <property type="project" value="UniProtKB-SubCell"/>
</dbReference>
<comment type="similarity">
    <text evidence="2">Belongs to the CPA3 antiporters (TC 2.A.63) subunit D family.</text>
</comment>
<dbReference type="GO" id="GO:0042773">
    <property type="term" value="P:ATP synthesis coupled electron transport"/>
    <property type="evidence" value="ECO:0007669"/>
    <property type="project" value="InterPro"/>
</dbReference>
<dbReference type="InterPro" id="IPR001750">
    <property type="entry name" value="ND/Mrp_TM"/>
</dbReference>
<dbReference type="EMBL" id="WMHZ01000004">
    <property type="protein sequence ID" value="NDO77384.1"/>
    <property type="molecule type" value="Genomic_DNA"/>
</dbReference>
<dbReference type="GO" id="GO:0008137">
    <property type="term" value="F:NADH dehydrogenase (ubiquinone) activity"/>
    <property type="evidence" value="ECO:0007669"/>
    <property type="project" value="InterPro"/>
</dbReference>
<evidence type="ECO:0000256" key="8">
    <source>
        <dbReference type="SAM" id="Phobius"/>
    </source>
</evidence>
<feature type="transmembrane region" description="Helical" evidence="8">
    <location>
        <begin position="152"/>
        <end position="171"/>
    </location>
</feature>
<feature type="transmembrane region" description="Helical" evidence="8">
    <location>
        <begin position="224"/>
        <end position="244"/>
    </location>
</feature>
<dbReference type="AlphaFoldDB" id="A0A6N9QWT9"/>
<gene>
    <name evidence="10" type="ORF">GKZ75_03825</name>
</gene>
<feature type="domain" description="NADH:quinone oxidoreductase/Mrp antiporter transmembrane" evidence="9">
    <location>
        <begin position="383"/>
        <end position="479"/>
    </location>
</feature>
<reference evidence="10 11" key="1">
    <citation type="submission" date="2019-11" db="EMBL/GenBank/DDBJ databases">
        <title>Draft genome sequence of Kocuria indica DP-K7, a methyl red degrading Actinobacterium.</title>
        <authorList>
            <person name="Kumaran S."/>
            <person name="Tischler D."/>
            <person name="Ngo A.C.R."/>
            <person name="Schultes F."/>
        </authorList>
    </citation>
    <scope>NUCLEOTIDE SEQUENCE [LARGE SCALE GENOMIC DNA]</scope>
    <source>
        <strain evidence="10 11">DP-K7</strain>
    </source>
</reference>
<evidence type="ECO:0000256" key="2">
    <source>
        <dbReference type="ARBA" id="ARBA00005346"/>
    </source>
</evidence>
<evidence type="ECO:0000256" key="5">
    <source>
        <dbReference type="ARBA" id="ARBA00022989"/>
    </source>
</evidence>
<comment type="caution">
    <text evidence="10">The sequence shown here is derived from an EMBL/GenBank/DDBJ whole genome shotgun (WGS) entry which is preliminary data.</text>
</comment>
<proteinExistence type="inferred from homology"/>
<evidence type="ECO:0000259" key="9">
    <source>
        <dbReference type="Pfam" id="PF00361"/>
    </source>
</evidence>
<dbReference type="InterPro" id="IPR050586">
    <property type="entry name" value="CPA3_Na-H_Antiporter_D"/>
</dbReference>
<keyword evidence="6 8" id="KW-0472">Membrane</keyword>
<dbReference type="RefSeq" id="WP_162228872.1">
    <property type="nucleotide sequence ID" value="NZ_WMHZ01000004.1"/>
</dbReference>
<feature type="transmembrane region" description="Helical" evidence="8">
    <location>
        <begin position="464"/>
        <end position="484"/>
    </location>
</feature>
<feature type="domain" description="NADH:quinone oxidoreductase/Mrp antiporter transmembrane" evidence="9">
    <location>
        <begin position="314"/>
        <end position="353"/>
    </location>
</feature>
<evidence type="ECO:0000256" key="1">
    <source>
        <dbReference type="ARBA" id="ARBA00004651"/>
    </source>
</evidence>